<protein>
    <submittedName>
        <fullName evidence="2">DUF1287 domain-containing protein</fullName>
    </submittedName>
</protein>
<gene>
    <name evidence="2" type="ORF">DKT75_02065</name>
</gene>
<feature type="chain" id="PRO_5016281839" evidence="1">
    <location>
        <begin position="24"/>
        <end position="201"/>
    </location>
</feature>
<dbReference type="Pfam" id="PF06940">
    <property type="entry name" value="DUF1287"/>
    <property type="match status" value="1"/>
</dbReference>
<dbReference type="Proteomes" id="UP000245506">
    <property type="component" value="Unassembled WGS sequence"/>
</dbReference>
<keyword evidence="3" id="KW-1185">Reference proteome</keyword>
<dbReference type="OrthoDB" id="114026at2"/>
<organism evidence="2 3">
    <name type="scientific">Leucothrix arctica</name>
    <dbReference type="NCBI Taxonomy" id="1481894"/>
    <lineage>
        <taxon>Bacteria</taxon>
        <taxon>Pseudomonadati</taxon>
        <taxon>Pseudomonadota</taxon>
        <taxon>Gammaproteobacteria</taxon>
        <taxon>Thiotrichales</taxon>
        <taxon>Thiotrichaceae</taxon>
        <taxon>Leucothrix</taxon>
    </lineage>
</organism>
<dbReference type="EMBL" id="QGKL01000009">
    <property type="protein sequence ID" value="PWQ98971.1"/>
    <property type="molecule type" value="Genomic_DNA"/>
</dbReference>
<keyword evidence="1" id="KW-0732">Signal</keyword>
<dbReference type="InterPro" id="IPR009706">
    <property type="entry name" value="DUF1287"/>
</dbReference>
<name>A0A317CLA5_9GAMM</name>
<sequence>MHPLSRAIILAAGLLASSQSALANNHFGQLLANAADERTKHVVTYNGRYEPIGFPWGDVPDNIGVCSDVVIRAYRKLDIDLQHLVNHDMSINFHAYPSFTQWRLRKPDSNIDHRRVLNLQVFFARAGQSLPISYNPRNYRPGDLVTWNIRPGLPHIGIVSDKLSTDGITPLIIHNISNGPEYSNTLFDMDITGHFRYQPAQ</sequence>
<comment type="caution">
    <text evidence="2">The sequence shown here is derived from an EMBL/GenBank/DDBJ whole genome shotgun (WGS) entry which is preliminary data.</text>
</comment>
<evidence type="ECO:0000313" key="2">
    <source>
        <dbReference type="EMBL" id="PWQ98971.1"/>
    </source>
</evidence>
<feature type="signal peptide" evidence="1">
    <location>
        <begin position="1"/>
        <end position="23"/>
    </location>
</feature>
<dbReference type="AlphaFoldDB" id="A0A317CLA5"/>
<evidence type="ECO:0000313" key="3">
    <source>
        <dbReference type="Proteomes" id="UP000245506"/>
    </source>
</evidence>
<accession>A0A317CLA5</accession>
<proteinExistence type="predicted"/>
<reference evidence="2 3" key="1">
    <citation type="submission" date="2018-05" db="EMBL/GenBank/DDBJ databases">
        <title>Leucothrix arctica sp. nov., isolated from Arctic seawater.</title>
        <authorList>
            <person name="Choi A."/>
            <person name="Baek K."/>
        </authorList>
    </citation>
    <scope>NUCLEOTIDE SEQUENCE [LARGE SCALE GENOMIC DNA]</scope>
    <source>
        <strain evidence="2 3">IMCC9719</strain>
    </source>
</reference>
<dbReference type="PIRSF" id="PIRSF011444">
    <property type="entry name" value="DUF1287"/>
    <property type="match status" value="1"/>
</dbReference>
<evidence type="ECO:0000256" key="1">
    <source>
        <dbReference type="SAM" id="SignalP"/>
    </source>
</evidence>
<dbReference type="RefSeq" id="WP_109821777.1">
    <property type="nucleotide sequence ID" value="NZ_QGKL01000009.1"/>
</dbReference>